<dbReference type="Gene3D" id="3.40.850.10">
    <property type="entry name" value="Kinesin motor domain"/>
    <property type="match status" value="1"/>
</dbReference>
<dbReference type="InterPro" id="IPR027640">
    <property type="entry name" value="Kinesin-like_fam"/>
</dbReference>
<dbReference type="InterPro" id="IPR001752">
    <property type="entry name" value="Kinesin_motor_dom"/>
</dbReference>
<dbReference type="InterPro" id="IPR036961">
    <property type="entry name" value="Kinesin_motor_dom_sf"/>
</dbReference>
<organism evidence="3 4">
    <name type="scientific">Stephanodiscus triporus</name>
    <dbReference type="NCBI Taxonomy" id="2934178"/>
    <lineage>
        <taxon>Eukaryota</taxon>
        <taxon>Sar</taxon>
        <taxon>Stramenopiles</taxon>
        <taxon>Ochrophyta</taxon>
        <taxon>Bacillariophyta</taxon>
        <taxon>Coscinodiscophyceae</taxon>
        <taxon>Thalassiosirophycidae</taxon>
        <taxon>Stephanodiscales</taxon>
        <taxon>Stephanodiscaceae</taxon>
        <taxon>Stephanodiscus</taxon>
    </lineage>
</organism>
<evidence type="ECO:0000313" key="4">
    <source>
        <dbReference type="Proteomes" id="UP001530315"/>
    </source>
</evidence>
<keyword evidence="1" id="KW-0547">Nucleotide-binding</keyword>
<dbReference type="EMBL" id="JALLAZ020000884">
    <property type="protein sequence ID" value="KAL3785547.1"/>
    <property type="molecule type" value="Genomic_DNA"/>
</dbReference>
<reference evidence="3 4" key="1">
    <citation type="submission" date="2024-10" db="EMBL/GenBank/DDBJ databases">
        <title>Updated reference genomes for cyclostephanoid diatoms.</title>
        <authorList>
            <person name="Roberts W.R."/>
            <person name="Alverson A.J."/>
        </authorList>
    </citation>
    <scope>NUCLEOTIDE SEQUENCE [LARGE SCALE GENOMIC DNA]</scope>
    <source>
        <strain evidence="3 4">AJA276-08</strain>
    </source>
</reference>
<dbReference type="InterPro" id="IPR027417">
    <property type="entry name" value="P-loop_NTPase"/>
</dbReference>
<evidence type="ECO:0000256" key="1">
    <source>
        <dbReference type="PROSITE-ProRule" id="PRU00283"/>
    </source>
</evidence>
<dbReference type="AlphaFoldDB" id="A0ABD3PC42"/>
<protein>
    <recommendedName>
        <fullName evidence="2">Kinesin motor domain-containing protein</fullName>
    </recommendedName>
</protein>
<accession>A0ABD3PC42</accession>
<dbReference type="SUPFAM" id="SSF52540">
    <property type="entry name" value="P-loop containing nucleoside triphosphate hydrolases"/>
    <property type="match status" value="1"/>
</dbReference>
<comment type="caution">
    <text evidence="3">The sequence shown here is derived from an EMBL/GenBank/DDBJ whole genome shotgun (WGS) entry which is preliminary data.</text>
</comment>
<dbReference type="Pfam" id="PF00225">
    <property type="entry name" value="Kinesin"/>
    <property type="match status" value="1"/>
</dbReference>
<keyword evidence="1" id="KW-0067">ATP-binding</keyword>
<gene>
    <name evidence="3" type="ORF">ACHAW5_010508</name>
</gene>
<sequence>MPHVSYEKVNEDAMGDDINSAYNFSFSGILDEKVSQRDVFRAVGIPAIQNSLAGYNSTIFAYGQTGSGKTFTITGGPERYEDRGLIPRAISHLFKAMKDDEQKGIAFRTNLAMTC</sequence>
<dbReference type="Proteomes" id="UP001530315">
    <property type="component" value="Unassembled WGS sequence"/>
</dbReference>
<name>A0ABD3PC42_9STRA</name>
<feature type="binding site" evidence="1">
    <location>
        <begin position="63"/>
        <end position="70"/>
    </location>
    <ligand>
        <name>ATP</name>
        <dbReference type="ChEBI" id="CHEBI:30616"/>
    </ligand>
</feature>
<evidence type="ECO:0000313" key="3">
    <source>
        <dbReference type="EMBL" id="KAL3785547.1"/>
    </source>
</evidence>
<dbReference type="GO" id="GO:0003774">
    <property type="term" value="F:cytoskeletal motor activity"/>
    <property type="evidence" value="ECO:0007669"/>
    <property type="project" value="UniProtKB-UniRule"/>
</dbReference>
<dbReference type="PROSITE" id="PS50067">
    <property type="entry name" value="KINESIN_MOTOR_2"/>
    <property type="match status" value="1"/>
</dbReference>
<keyword evidence="4" id="KW-1185">Reference proteome</keyword>
<dbReference type="GO" id="GO:0005524">
    <property type="term" value="F:ATP binding"/>
    <property type="evidence" value="ECO:0007669"/>
    <property type="project" value="UniProtKB-UniRule"/>
</dbReference>
<feature type="domain" description="Kinesin motor" evidence="2">
    <location>
        <begin position="1"/>
        <end position="115"/>
    </location>
</feature>
<keyword evidence="1" id="KW-0505">Motor protein</keyword>
<dbReference type="PANTHER" id="PTHR24115:SF194">
    <property type="entry name" value="KINESIN-LIKE PROTEIN KIF6"/>
    <property type="match status" value="1"/>
</dbReference>
<dbReference type="PANTHER" id="PTHR24115">
    <property type="entry name" value="KINESIN-RELATED"/>
    <property type="match status" value="1"/>
</dbReference>
<proteinExistence type="inferred from homology"/>
<comment type="similarity">
    <text evidence="1">Belongs to the TRAFAC class myosin-kinesin ATPase superfamily. Kinesin family.</text>
</comment>
<evidence type="ECO:0000259" key="2">
    <source>
        <dbReference type="PROSITE" id="PS50067"/>
    </source>
</evidence>